<protein>
    <submittedName>
        <fullName evidence="2">Class I SAM-dependent DNA methyltransferase</fullName>
    </submittedName>
</protein>
<reference evidence="3" key="1">
    <citation type="journal article" date="2019" name="Int. J. Syst. Evol. Microbiol.">
        <title>The Global Catalogue of Microorganisms (GCM) 10K type strain sequencing project: providing services to taxonomists for standard genome sequencing and annotation.</title>
        <authorList>
            <consortium name="The Broad Institute Genomics Platform"/>
            <consortium name="The Broad Institute Genome Sequencing Center for Infectious Disease"/>
            <person name="Wu L."/>
            <person name="Ma J."/>
        </authorList>
    </citation>
    <scope>NUCLEOTIDE SEQUENCE [LARGE SCALE GENOMIC DNA]</scope>
    <source>
        <strain evidence="3">CCUG 49560</strain>
    </source>
</reference>
<dbReference type="InterPro" id="IPR029063">
    <property type="entry name" value="SAM-dependent_MTases_sf"/>
</dbReference>
<sequence>MSEGRPEEGTLGAEYVERMYAASPGPWGFTSRWYEERKHAVGAAMLPRRRYHDAFEVGCSIGVFTVVLASRCDRLLACDASPVAVAAATERTARYHPHTRVEQRSMPGGWPVRDRGFDLIVLSEVLYHFGGADLDRMLDLAIGALTPGGTLLAVHWRRPAAGCPRGGEEVHDALAGRAGLSRLVDHREPDFIAEVYLRDPPAAQVAEGFV</sequence>
<evidence type="ECO:0000259" key="1">
    <source>
        <dbReference type="Pfam" id="PF13649"/>
    </source>
</evidence>
<evidence type="ECO:0000313" key="3">
    <source>
        <dbReference type="Proteomes" id="UP001595891"/>
    </source>
</evidence>
<dbReference type="Pfam" id="PF13649">
    <property type="entry name" value="Methyltransf_25"/>
    <property type="match status" value="1"/>
</dbReference>
<organism evidence="2 3">
    <name type="scientific">Sphaerisporangium corydalis</name>
    <dbReference type="NCBI Taxonomy" id="1441875"/>
    <lineage>
        <taxon>Bacteria</taxon>
        <taxon>Bacillati</taxon>
        <taxon>Actinomycetota</taxon>
        <taxon>Actinomycetes</taxon>
        <taxon>Streptosporangiales</taxon>
        <taxon>Streptosporangiaceae</taxon>
        <taxon>Sphaerisporangium</taxon>
    </lineage>
</organism>
<proteinExistence type="predicted"/>
<name>A0ABV9ESP3_9ACTN</name>
<dbReference type="EMBL" id="JBHSFN010000038">
    <property type="protein sequence ID" value="MFC4591883.1"/>
    <property type="molecule type" value="Genomic_DNA"/>
</dbReference>
<evidence type="ECO:0000313" key="2">
    <source>
        <dbReference type="EMBL" id="MFC4591883.1"/>
    </source>
</evidence>
<dbReference type="Proteomes" id="UP001595891">
    <property type="component" value="Unassembled WGS sequence"/>
</dbReference>
<keyword evidence="2" id="KW-0808">Transferase</keyword>
<keyword evidence="2" id="KW-0489">Methyltransferase</keyword>
<dbReference type="InterPro" id="IPR041698">
    <property type="entry name" value="Methyltransf_25"/>
</dbReference>
<dbReference type="RefSeq" id="WP_262845809.1">
    <property type="nucleotide sequence ID" value="NZ_JANZYP010000042.1"/>
</dbReference>
<dbReference type="CDD" id="cd02440">
    <property type="entry name" value="AdoMet_MTases"/>
    <property type="match status" value="1"/>
</dbReference>
<keyword evidence="3" id="KW-1185">Reference proteome</keyword>
<dbReference type="SUPFAM" id="SSF53335">
    <property type="entry name" value="S-adenosyl-L-methionine-dependent methyltransferases"/>
    <property type="match status" value="1"/>
</dbReference>
<accession>A0ABV9ESP3</accession>
<dbReference type="GO" id="GO:0008168">
    <property type="term" value="F:methyltransferase activity"/>
    <property type="evidence" value="ECO:0007669"/>
    <property type="project" value="UniProtKB-KW"/>
</dbReference>
<dbReference type="Gene3D" id="3.40.50.150">
    <property type="entry name" value="Vaccinia Virus protein VP39"/>
    <property type="match status" value="1"/>
</dbReference>
<dbReference type="GO" id="GO:0032259">
    <property type="term" value="P:methylation"/>
    <property type="evidence" value="ECO:0007669"/>
    <property type="project" value="UniProtKB-KW"/>
</dbReference>
<comment type="caution">
    <text evidence="2">The sequence shown here is derived from an EMBL/GenBank/DDBJ whole genome shotgun (WGS) entry which is preliminary data.</text>
</comment>
<feature type="domain" description="Methyltransferase" evidence="1">
    <location>
        <begin position="56"/>
        <end position="149"/>
    </location>
</feature>
<gene>
    <name evidence="2" type="ORF">ACFO8L_37750</name>
</gene>